<accession>A0A2N1MV40</accession>
<dbReference type="VEuPathDB" id="FungiDB:RhiirFUN_007837"/>
<feature type="compositionally biased region" description="Low complexity" evidence="1">
    <location>
        <begin position="324"/>
        <end position="343"/>
    </location>
</feature>
<organism evidence="2 3">
    <name type="scientific">Rhizophagus irregularis</name>
    <dbReference type="NCBI Taxonomy" id="588596"/>
    <lineage>
        <taxon>Eukaryota</taxon>
        <taxon>Fungi</taxon>
        <taxon>Fungi incertae sedis</taxon>
        <taxon>Mucoromycota</taxon>
        <taxon>Glomeromycotina</taxon>
        <taxon>Glomeromycetes</taxon>
        <taxon>Glomerales</taxon>
        <taxon>Glomeraceae</taxon>
        <taxon>Rhizophagus</taxon>
    </lineage>
</organism>
<comment type="caution">
    <text evidence="2">The sequence shown here is derived from an EMBL/GenBank/DDBJ whole genome shotgun (WGS) entry which is preliminary data.</text>
</comment>
<evidence type="ECO:0000256" key="1">
    <source>
        <dbReference type="SAM" id="MobiDB-lite"/>
    </source>
</evidence>
<dbReference type="Proteomes" id="UP000233469">
    <property type="component" value="Unassembled WGS sequence"/>
</dbReference>
<protein>
    <submittedName>
        <fullName evidence="2">Uncharacterized protein</fullName>
    </submittedName>
</protein>
<dbReference type="AlphaFoldDB" id="A0A2N1MV40"/>
<feature type="region of interest" description="Disordered" evidence="1">
    <location>
        <begin position="312"/>
        <end position="400"/>
    </location>
</feature>
<feature type="compositionally biased region" description="Polar residues" evidence="1">
    <location>
        <begin position="379"/>
        <end position="400"/>
    </location>
</feature>
<name>A0A2N1MV40_9GLOM</name>
<reference evidence="2 3" key="1">
    <citation type="submission" date="2016-04" db="EMBL/GenBank/DDBJ databases">
        <title>Genome analyses suggest a sexual origin of heterokaryosis in a supposedly ancient asexual fungus.</title>
        <authorList>
            <person name="Ropars J."/>
            <person name="Sedzielewska K."/>
            <person name="Noel J."/>
            <person name="Charron P."/>
            <person name="Farinelli L."/>
            <person name="Marton T."/>
            <person name="Kruger M."/>
            <person name="Pelin A."/>
            <person name="Brachmann A."/>
            <person name="Corradi N."/>
        </authorList>
    </citation>
    <scope>NUCLEOTIDE SEQUENCE [LARGE SCALE GENOMIC DNA]</scope>
    <source>
        <strain evidence="2 3">C2</strain>
    </source>
</reference>
<feature type="region of interest" description="Disordered" evidence="1">
    <location>
        <begin position="523"/>
        <end position="557"/>
    </location>
</feature>
<gene>
    <name evidence="2" type="ORF">RhiirC2_786077</name>
</gene>
<dbReference type="EMBL" id="LLXL01001252">
    <property type="protein sequence ID" value="PKK65496.1"/>
    <property type="molecule type" value="Genomic_DNA"/>
</dbReference>
<sequence>MENDIIEYKFNKKVTIEFFTILIGSKTTFDKLKEKPITLLNNTMPKIFSHDIIDNLIQENINHLKSRSINLLNVPINYDVTLLIKHIANFTNSAIDRYKESMPNKRANIRQLPLKLRYNNRSLTYKKVTLTFQDPKAVKYLLEQHKWGLLIENFLIRIVPIDELSDDYKSRTKPTYVVTGIPLNANVLDMLPLTNHLQARSIEFLPTKAVSLHKVANIYCNMTEKDFELYNKFDTNFQGFKLHIFPAQGFILNNTCGYCGKENHNLYDCMETDYSITPHNKEKKYRKKFLQRQHAYKLNDNIKNSYDQIKSLTKKQDQRPQLQTRSTRYNPNNYRNSNRDNNPQKIPPISPAYPKGFNPRPKRTPIAHLDNWDNAQPLHANTSSSTTKGKQTVNQQSSDDALTKRINHLETIIKDLSSQIGGINITQKQQKDEIKLLQEQARLNMMNMEKLNQQLNTINTNMTEQNTIISGVPKIVSFIENMEQNGFFSQINNQYHNDLAYGSENYAYPSQNDFVDERLFNEEHNDSSSGYESSSTDETHDIFPDLSYTPSRPTGGYPTITTSIGNTFGNMLGLGQRHN</sequence>
<evidence type="ECO:0000313" key="3">
    <source>
        <dbReference type="Proteomes" id="UP000233469"/>
    </source>
</evidence>
<proteinExistence type="predicted"/>
<dbReference type="VEuPathDB" id="FungiDB:FUN_006960"/>
<reference evidence="2 3" key="2">
    <citation type="submission" date="2017-10" db="EMBL/GenBank/DDBJ databases">
        <title>Extensive intraspecific genome diversity in a model arbuscular mycorrhizal fungus.</title>
        <authorList>
            <person name="Chen E.C.H."/>
            <person name="Morin E."/>
            <person name="Baudet D."/>
            <person name="Noel J."/>
            <person name="Ndikumana S."/>
            <person name="Charron P."/>
            <person name="St-Onge C."/>
            <person name="Giorgi J."/>
            <person name="Grigoriev I.V."/>
            <person name="Roux C."/>
            <person name="Martin F.M."/>
            <person name="Corradi N."/>
        </authorList>
    </citation>
    <scope>NUCLEOTIDE SEQUENCE [LARGE SCALE GENOMIC DNA]</scope>
    <source>
        <strain evidence="2 3">C2</strain>
    </source>
</reference>
<dbReference type="VEuPathDB" id="FungiDB:RhiirA1_536325"/>
<evidence type="ECO:0000313" key="2">
    <source>
        <dbReference type="EMBL" id="PKK65496.1"/>
    </source>
</evidence>